<dbReference type="InterPro" id="IPR036291">
    <property type="entry name" value="NAD(P)-bd_dom_sf"/>
</dbReference>
<evidence type="ECO:0000313" key="3">
    <source>
        <dbReference type="EMBL" id="MFB9733512.1"/>
    </source>
</evidence>
<dbReference type="Gene3D" id="3.90.25.10">
    <property type="entry name" value="UDP-galactose 4-epimerase, domain 1"/>
    <property type="match status" value="1"/>
</dbReference>
<feature type="compositionally biased region" description="Basic and acidic residues" evidence="1">
    <location>
        <begin position="171"/>
        <end position="183"/>
    </location>
</feature>
<gene>
    <name evidence="3" type="ORF">ACFFN0_15795</name>
</gene>
<comment type="caution">
    <text evidence="3">The sequence shown here is derived from an EMBL/GenBank/DDBJ whole genome shotgun (WGS) entry which is preliminary data.</text>
</comment>
<dbReference type="SUPFAM" id="SSF51735">
    <property type="entry name" value="NAD(P)-binding Rossmann-fold domains"/>
    <property type="match status" value="1"/>
</dbReference>
<evidence type="ECO:0000256" key="1">
    <source>
        <dbReference type="SAM" id="MobiDB-lite"/>
    </source>
</evidence>
<dbReference type="Pfam" id="PF01370">
    <property type="entry name" value="Epimerase"/>
    <property type="match status" value="1"/>
</dbReference>
<dbReference type="EMBL" id="JBHMAX010000042">
    <property type="protein sequence ID" value="MFB9733512.1"/>
    <property type="molecule type" value="Genomic_DNA"/>
</dbReference>
<proteinExistence type="predicted"/>
<dbReference type="InterPro" id="IPR001509">
    <property type="entry name" value="Epimerase_deHydtase"/>
</dbReference>
<dbReference type="Gene3D" id="3.40.50.720">
    <property type="entry name" value="NAD(P)-binding Rossmann-like Domain"/>
    <property type="match status" value="1"/>
</dbReference>
<evidence type="ECO:0000313" key="4">
    <source>
        <dbReference type="Proteomes" id="UP001589613"/>
    </source>
</evidence>
<keyword evidence="4" id="KW-1185">Reference proteome</keyword>
<dbReference type="PANTHER" id="PTHR43245">
    <property type="entry name" value="BIFUNCTIONAL POLYMYXIN RESISTANCE PROTEIN ARNA"/>
    <property type="match status" value="1"/>
</dbReference>
<protein>
    <submittedName>
        <fullName evidence="3">NAD-dependent epimerase/dehydratase family protein</fullName>
    </submittedName>
</protein>
<dbReference type="Proteomes" id="UP001589613">
    <property type="component" value="Unassembled WGS sequence"/>
</dbReference>
<accession>A0ABV5V710</accession>
<organism evidence="3 4">
    <name type="scientific">Ornithinimicrobium kibberense</name>
    <dbReference type="NCBI Taxonomy" id="282060"/>
    <lineage>
        <taxon>Bacteria</taxon>
        <taxon>Bacillati</taxon>
        <taxon>Actinomycetota</taxon>
        <taxon>Actinomycetes</taxon>
        <taxon>Micrococcales</taxon>
        <taxon>Ornithinimicrobiaceae</taxon>
        <taxon>Ornithinimicrobium</taxon>
    </lineage>
</organism>
<dbReference type="PANTHER" id="PTHR43245:SF13">
    <property type="entry name" value="UDP-D-APIOSE_UDP-D-XYLOSE SYNTHASE 2"/>
    <property type="match status" value="1"/>
</dbReference>
<feature type="non-terminal residue" evidence="3">
    <location>
        <position position="1"/>
    </location>
</feature>
<sequence>HEANATGTLRVVEAVREAGSPHLVVASSSSVYGMNPAMPKSEREWIRAMSPYAVSKIAAEQYALAAQQSFGLETLAFRFFNVYGPRQMPGHVYAAVIPIFLDHLLRGEPLPVNGDGSNSRDFTYVGTVSSTLLDAAERRVVHPEPVNLAFGTNTSLLQLIDRIAEVSGARPEVEHREPRRGDVPHSQADNASLRTLFPNVEPVSLEQGLGETLAWFQQELPAIRAAGAR</sequence>
<dbReference type="RefSeq" id="WP_377466757.1">
    <property type="nucleotide sequence ID" value="NZ_JBHMAX010000042.1"/>
</dbReference>
<name>A0ABV5V710_9MICO</name>
<dbReference type="InterPro" id="IPR050177">
    <property type="entry name" value="Lipid_A_modif_metabolic_enz"/>
</dbReference>
<feature type="domain" description="NAD-dependent epimerase/dehydratase" evidence="2">
    <location>
        <begin position="2"/>
        <end position="149"/>
    </location>
</feature>
<reference evidence="3 4" key="1">
    <citation type="submission" date="2024-09" db="EMBL/GenBank/DDBJ databases">
        <authorList>
            <person name="Sun Q."/>
            <person name="Mori K."/>
        </authorList>
    </citation>
    <scope>NUCLEOTIDE SEQUENCE [LARGE SCALE GENOMIC DNA]</scope>
    <source>
        <strain evidence="3 4">JCM 12763</strain>
    </source>
</reference>
<evidence type="ECO:0000259" key="2">
    <source>
        <dbReference type="Pfam" id="PF01370"/>
    </source>
</evidence>
<feature type="region of interest" description="Disordered" evidence="1">
    <location>
        <begin position="170"/>
        <end position="193"/>
    </location>
</feature>